<dbReference type="RefSeq" id="WP_246288135.1">
    <property type="nucleotide sequence ID" value="NZ_CADIJX010000001.1"/>
</dbReference>
<proteinExistence type="predicted"/>
<name>A0A6S6YKD6_9BURK</name>
<evidence type="ECO:0008006" key="4">
    <source>
        <dbReference type="Google" id="ProtNLM"/>
    </source>
</evidence>
<evidence type="ECO:0000313" key="3">
    <source>
        <dbReference type="Proteomes" id="UP000494108"/>
    </source>
</evidence>
<dbReference type="Proteomes" id="UP000494108">
    <property type="component" value="Unassembled WGS sequence"/>
</dbReference>
<reference evidence="2 3" key="1">
    <citation type="submission" date="2020-04" db="EMBL/GenBank/DDBJ databases">
        <authorList>
            <person name="De Canck E."/>
        </authorList>
    </citation>
    <scope>NUCLEOTIDE SEQUENCE [LARGE SCALE GENOMIC DNA]</scope>
    <source>
        <strain evidence="2 3">LMG 3431</strain>
    </source>
</reference>
<sequence>MTLSFSLKYFSAQAMRWTFLPLALLASVGCGANDGNTAAGVRAPANASAPPLRKLNPAPTQAYEIRLTLSNASDLSSAADGKSPFTVVEGTLQFDASNGARCGKSNALSGHVPTLSSHEPFRLSRISATEYVGTVYADLLLNEDYYGRGVCHWALTEARVALQARADIADTRFVAGLPAKKAFAGDTQARYFWKGYYPRFGQGQHTDYGREQLDAVPADKRSEFFTMTLTARKIAGDVQRK</sequence>
<protein>
    <recommendedName>
        <fullName evidence="4">Lipoprotein</fullName>
    </recommendedName>
</protein>
<keyword evidence="1" id="KW-0732">Signal</keyword>
<evidence type="ECO:0000256" key="1">
    <source>
        <dbReference type="SAM" id="SignalP"/>
    </source>
</evidence>
<feature type="chain" id="PRO_5028867374" description="Lipoprotein" evidence="1">
    <location>
        <begin position="33"/>
        <end position="241"/>
    </location>
</feature>
<dbReference type="EMBL" id="CADIJX010000001">
    <property type="protein sequence ID" value="CAB3628135.1"/>
    <property type="molecule type" value="Genomic_DNA"/>
</dbReference>
<keyword evidence="3" id="KW-1185">Reference proteome</keyword>
<gene>
    <name evidence="2" type="ORF">LMG3431_00661</name>
</gene>
<organism evidence="2 3">
    <name type="scientific">Achromobacter pestifer</name>
    <dbReference type="NCBI Taxonomy" id="1353889"/>
    <lineage>
        <taxon>Bacteria</taxon>
        <taxon>Pseudomonadati</taxon>
        <taxon>Pseudomonadota</taxon>
        <taxon>Betaproteobacteria</taxon>
        <taxon>Burkholderiales</taxon>
        <taxon>Alcaligenaceae</taxon>
        <taxon>Achromobacter</taxon>
    </lineage>
</organism>
<evidence type="ECO:0000313" key="2">
    <source>
        <dbReference type="EMBL" id="CAB3628135.1"/>
    </source>
</evidence>
<feature type="signal peptide" evidence="1">
    <location>
        <begin position="1"/>
        <end position="32"/>
    </location>
</feature>
<dbReference type="AlphaFoldDB" id="A0A6S6YKD6"/>
<accession>A0A6S6YKD6</accession>